<name>A0ACC5YTY5_9TELE</name>
<comment type="caution">
    <text evidence="1">The sequence shown here is derived from an EMBL/GenBank/DDBJ whole genome shotgun (WGS) entry which is preliminary data.</text>
</comment>
<gene>
    <name evidence="1" type="ORF">PDJAM_G00043570</name>
</gene>
<accession>A0ACC5YTY5</accession>
<evidence type="ECO:0000313" key="1">
    <source>
        <dbReference type="EMBL" id="MCJ8739124.1"/>
    </source>
</evidence>
<organism evidence="1 2">
    <name type="scientific">Pangasius djambal</name>
    <dbReference type="NCBI Taxonomy" id="1691987"/>
    <lineage>
        <taxon>Eukaryota</taxon>
        <taxon>Metazoa</taxon>
        <taxon>Chordata</taxon>
        <taxon>Craniata</taxon>
        <taxon>Vertebrata</taxon>
        <taxon>Euteleostomi</taxon>
        <taxon>Actinopterygii</taxon>
        <taxon>Neopterygii</taxon>
        <taxon>Teleostei</taxon>
        <taxon>Ostariophysi</taxon>
        <taxon>Siluriformes</taxon>
        <taxon>Pangasiidae</taxon>
        <taxon>Pangasius</taxon>
    </lineage>
</organism>
<evidence type="ECO:0000313" key="2">
    <source>
        <dbReference type="Proteomes" id="UP000830395"/>
    </source>
</evidence>
<dbReference type="Proteomes" id="UP000830395">
    <property type="component" value="Chromosome 13"/>
</dbReference>
<sequence length="177" mass="20138">MSCQYPLKYRKLIFTQYPCQLCVKMEEISLRPYQQEVVQAALRRENSIIWLPTGGGKTRAAVYVAKQHLETHPNAKVAVLVNKVHLVDQHYRKEFRPYLGSSVNMTPISGDSNEKDFFGCVVRDSSLVICTAQILENALINTEENKHVELTGNTCDLDRELSRKKGGDPMKICGFYI</sequence>
<protein>
    <submittedName>
        <fullName evidence="1">Uncharacterized protein</fullName>
    </submittedName>
</protein>
<reference evidence="1" key="1">
    <citation type="submission" date="2020-02" db="EMBL/GenBank/DDBJ databases">
        <title>Genome sequencing of the panga catfish, Pangasius djambal.</title>
        <authorList>
            <person name="Wen M."/>
            <person name="Zahm M."/>
            <person name="Roques C."/>
            <person name="Cabau C."/>
            <person name="Klopp C."/>
            <person name="Donnadieu C."/>
            <person name="Jouanno E."/>
            <person name="Avarre J.-C."/>
            <person name="Campet M."/>
            <person name="Ha T."/>
            <person name="Dugue R."/>
            <person name="Lampietro C."/>
            <person name="Louis A."/>
            <person name="Herpin A."/>
            <person name="Echchiki A."/>
            <person name="Berthelot C."/>
            <person name="Parey E."/>
            <person name="Roest-Crollius H."/>
            <person name="Braasch I."/>
            <person name="Postlethwait J.H."/>
            <person name="Bobe J."/>
            <person name="Montfort J."/>
            <person name="Bouchez O."/>
            <person name="Begum T."/>
            <person name="Schartl M."/>
            <person name="Gustiano R."/>
            <person name="Guiguen Y."/>
        </authorList>
    </citation>
    <scope>NUCLEOTIDE SEQUENCE</scope>
    <source>
        <strain evidence="1">Pdj_M5554</strain>
    </source>
</reference>
<dbReference type="EMBL" id="CM040987">
    <property type="protein sequence ID" value="MCJ8739124.1"/>
    <property type="molecule type" value="Genomic_DNA"/>
</dbReference>
<proteinExistence type="predicted"/>
<keyword evidence="2" id="KW-1185">Reference proteome</keyword>